<dbReference type="InterPro" id="IPR013025">
    <property type="entry name" value="Ribosomal_uL23-like"/>
</dbReference>
<accession>A0A0G0UJ63</accession>
<reference evidence="8 9" key="1">
    <citation type="journal article" date="2015" name="Nature">
        <title>rRNA introns, odd ribosomes, and small enigmatic genomes across a large radiation of phyla.</title>
        <authorList>
            <person name="Brown C.T."/>
            <person name="Hug L.A."/>
            <person name="Thomas B.C."/>
            <person name="Sharon I."/>
            <person name="Castelle C.J."/>
            <person name="Singh A."/>
            <person name="Wilkins M.J."/>
            <person name="Williams K.H."/>
            <person name="Banfield J.F."/>
        </authorList>
    </citation>
    <scope>NUCLEOTIDE SEQUENCE [LARGE SCALE GENOMIC DNA]</scope>
</reference>
<dbReference type="AlphaFoldDB" id="A0A0G0UJ63"/>
<dbReference type="SUPFAM" id="SSF54189">
    <property type="entry name" value="Ribosomal proteins S24e, L23 and L15e"/>
    <property type="match status" value="1"/>
</dbReference>
<dbReference type="InterPro" id="IPR012678">
    <property type="entry name" value="Ribosomal_uL23/eL15/eS24_sf"/>
</dbReference>
<dbReference type="PROSITE" id="PS00050">
    <property type="entry name" value="RIBOSOMAL_L23"/>
    <property type="match status" value="1"/>
</dbReference>
<sequence length="100" mass="11229">MNNAVKQKLKKHLIKQPWITERAASLSPLRKYIFVVDGKANKPEVKKAIESIYGVKVAEVNVINIKGKIRRFGKSIGRIPGKKKAVVTLKKGHKIEVMPT</sequence>
<dbReference type="GO" id="GO:1990904">
    <property type="term" value="C:ribonucleoprotein complex"/>
    <property type="evidence" value="ECO:0007669"/>
    <property type="project" value="UniProtKB-KW"/>
</dbReference>
<dbReference type="HAMAP" id="MF_01369_B">
    <property type="entry name" value="Ribosomal_uL23_B"/>
    <property type="match status" value="1"/>
</dbReference>
<comment type="function">
    <text evidence="6">One of the early assembly proteins it binds 23S rRNA. One of the proteins that surrounds the polypeptide exit tunnel on the outside of the ribosome. Forms the main docking site for trigger factor binding to the ribosome.</text>
</comment>
<dbReference type="GO" id="GO:0006412">
    <property type="term" value="P:translation"/>
    <property type="evidence" value="ECO:0007669"/>
    <property type="project" value="UniProtKB-UniRule"/>
</dbReference>
<dbReference type="GO" id="GO:0003735">
    <property type="term" value="F:structural constituent of ribosome"/>
    <property type="evidence" value="ECO:0007669"/>
    <property type="project" value="InterPro"/>
</dbReference>
<dbReference type="Proteomes" id="UP000033918">
    <property type="component" value="Unassembled WGS sequence"/>
</dbReference>
<comment type="subunit">
    <text evidence="6">Part of the 50S ribosomal subunit. Contacts protein L29, and trigger factor when it is bound to the ribosome.</text>
</comment>
<dbReference type="GO" id="GO:0005840">
    <property type="term" value="C:ribosome"/>
    <property type="evidence" value="ECO:0007669"/>
    <property type="project" value="UniProtKB-KW"/>
</dbReference>
<dbReference type="GO" id="GO:0019843">
    <property type="term" value="F:rRNA binding"/>
    <property type="evidence" value="ECO:0007669"/>
    <property type="project" value="UniProtKB-UniRule"/>
</dbReference>
<name>A0A0G0UJ63_9BACT</name>
<dbReference type="EMBL" id="LCAK01000003">
    <property type="protein sequence ID" value="KKR88858.1"/>
    <property type="molecule type" value="Genomic_DNA"/>
</dbReference>
<evidence type="ECO:0000256" key="3">
    <source>
        <dbReference type="ARBA" id="ARBA00022884"/>
    </source>
</evidence>
<evidence type="ECO:0000256" key="5">
    <source>
        <dbReference type="ARBA" id="ARBA00023274"/>
    </source>
</evidence>
<protein>
    <recommendedName>
        <fullName evidence="6">Large ribosomal subunit protein uL23</fullName>
    </recommendedName>
</protein>
<evidence type="ECO:0000256" key="6">
    <source>
        <dbReference type="HAMAP-Rule" id="MF_01369"/>
    </source>
</evidence>
<keyword evidence="3 6" id="KW-0694">RNA-binding</keyword>
<dbReference type="PANTHER" id="PTHR11620">
    <property type="entry name" value="60S RIBOSOMAL PROTEIN L23A"/>
    <property type="match status" value="1"/>
</dbReference>
<dbReference type="Pfam" id="PF00276">
    <property type="entry name" value="Ribosomal_L23"/>
    <property type="match status" value="1"/>
</dbReference>
<keyword evidence="5 6" id="KW-0687">Ribonucleoprotein</keyword>
<keyword evidence="4 6" id="KW-0689">Ribosomal protein</keyword>
<evidence type="ECO:0000313" key="8">
    <source>
        <dbReference type="EMBL" id="KKR88858.1"/>
    </source>
</evidence>
<evidence type="ECO:0000313" key="9">
    <source>
        <dbReference type="Proteomes" id="UP000033918"/>
    </source>
</evidence>
<evidence type="ECO:0000256" key="1">
    <source>
        <dbReference type="ARBA" id="ARBA00006700"/>
    </source>
</evidence>
<comment type="similarity">
    <text evidence="1 6 7">Belongs to the universal ribosomal protein uL23 family.</text>
</comment>
<evidence type="ECO:0000256" key="4">
    <source>
        <dbReference type="ARBA" id="ARBA00022980"/>
    </source>
</evidence>
<gene>
    <name evidence="6" type="primary">rplW</name>
    <name evidence="8" type="ORF">UU38_C0003G0110</name>
</gene>
<proteinExistence type="inferred from homology"/>
<comment type="caution">
    <text evidence="8">The sequence shown here is derived from an EMBL/GenBank/DDBJ whole genome shotgun (WGS) entry which is preliminary data.</text>
</comment>
<organism evidence="8 9">
    <name type="scientific">Candidatus Wolfebacteria bacterium GW2011_GWB1_41_12</name>
    <dbReference type="NCBI Taxonomy" id="1619006"/>
    <lineage>
        <taxon>Bacteria</taxon>
        <taxon>Candidatus Wolfeibacteriota</taxon>
    </lineage>
</organism>
<dbReference type="NCBIfam" id="NF004363">
    <property type="entry name" value="PRK05738.2-4"/>
    <property type="match status" value="1"/>
</dbReference>
<dbReference type="InterPro" id="IPR001014">
    <property type="entry name" value="Ribosomal_uL23_CS"/>
</dbReference>
<keyword evidence="2 6" id="KW-0699">rRNA-binding</keyword>
<evidence type="ECO:0000256" key="7">
    <source>
        <dbReference type="RuleBase" id="RU003934"/>
    </source>
</evidence>
<dbReference type="Gene3D" id="3.30.70.330">
    <property type="match status" value="1"/>
</dbReference>
<evidence type="ECO:0000256" key="2">
    <source>
        <dbReference type="ARBA" id="ARBA00022730"/>
    </source>
</evidence>
<dbReference type="InterPro" id="IPR012677">
    <property type="entry name" value="Nucleotide-bd_a/b_plait_sf"/>
</dbReference>